<dbReference type="NCBIfam" id="TIGR04057">
    <property type="entry name" value="SusC_RagA_signa"/>
    <property type="match status" value="1"/>
</dbReference>
<dbReference type="SUPFAM" id="SSF49464">
    <property type="entry name" value="Carboxypeptidase regulatory domain-like"/>
    <property type="match status" value="1"/>
</dbReference>
<protein>
    <submittedName>
        <fullName evidence="4">TonB-linked outer membrane protein, SusC/RagA family</fullName>
    </submittedName>
</protein>
<keyword evidence="1" id="KW-0472">Membrane</keyword>
<keyword evidence="1" id="KW-0812">Transmembrane</keyword>
<dbReference type="GO" id="GO:0009279">
    <property type="term" value="C:cell outer membrane"/>
    <property type="evidence" value="ECO:0007669"/>
    <property type="project" value="UniProtKB-SubCell"/>
</dbReference>
<comment type="caution">
    <text evidence="4">The sequence shown here is derived from an EMBL/GenBank/DDBJ whole genome shotgun (WGS) entry which is preliminary data.</text>
</comment>
<dbReference type="InterPro" id="IPR023997">
    <property type="entry name" value="TonB-dep_OMP_SusC/RagA_CS"/>
</dbReference>
<feature type="domain" description="TonB-dependent receptor plug" evidence="3">
    <location>
        <begin position="221"/>
        <end position="328"/>
    </location>
</feature>
<dbReference type="PROSITE" id="PS52016">
    <property type="entry name" value="TONB_DEPENDENT_REC_3"/>
    <property type="match status" value="1"/>
</dbReference>
<dbReference type="SUPFAM" id="SSF56935">
    <property type="entry name" value="Porins"/>
    <property type="match status" value="1"/>
</dbReference>
<evidence type="ECO:0000256" key="2">
    <source>
        <dbReference type="SAM" id="SignalP"/>
    </source>
</evidence>
<dbReference type="Pfam" id="PF13715">
    <property type="entry name" value="CarbopepD_reg_2"/>
    <property type="match status" value="1"/>
</dbReference>
<dbReference type="FunFam" id="2.60.40.1120:FF:000003">
    <property type="entry name" value="Outer membrane protein Omp121"/>
    <property type="match status" value="1"/>
</dbReference>
<keyword evidence="1" id="KW-0813">Transport</keyword>
<keyword evidence="1" id="KW-0998">Cell outer membrane</keyword>
<feature type="signal peptide" evidence="2">
    <location>
        <begin position="1"/>
        <end position="29"/>
    </location>
</feature>
<dbReference type="FunFam" id="2.170.130.10:FF:000003">
    <property type="entry name" value="SusC/RagA family TonB-linked outer membrane protein"/>
    <property type="match status" value="1"/>
</dbReference>
<feature type="chain" id="PRO_5034149869" evidence="2">
    <location>
        <begin position="30"/>
        <end position="799"/>
    </location>
</feature>
<name>A0A8G2BX74_9BACT</name>
<keyword evidence="5" id="KW-1185">Reference proteome</keyword>
<dbReference type="NCBIfam" id="TIGR04056">
    <property type="entry name" value="OMP_RagA_SusC"/>
    <property type="match status" value="1"/>
</dbReference>
<dbReference type="EMBL" id="FNVS01000012">
    <property type="protein sequence ID" value="SEG00823.1"/>
    <property type="molecule type" value="Genomic_DNA"/>
</dbReference>
<proteinExistence type="inferred from homology"/>
<evidence type="ECO:0000259" key="3">
    <source>
        <dbReference type="Pfam" id="PF07715"/>
    </source>
</evidence>
<dbReference type="Pfam" id="PF07715">
    <property type="entry name" value="Plug"/>
    <property type="match status" value="1"/>
</dbReference>
<sequence length="799" mass="88887">MNYFKKTSRLVVTACMLAGMPLVSGTVSASELQTQIMSVQAETTTLRELFDLIEAKFNYSFLIRNNDINMNERITMDMSNRSVEEILKSALRNQHADFYVNDNRIIVYKTSSKQGSNPVVSEKQAAQQTQKIAGTVVDAHTGEPIIGANILVKGTTNGTSTDFDGNFVLEDVPANATLVISYIGYLPLEMKSTAGKMTIRLKEDTQNLDEVVVVGYGVQKKESLTGAMQVVSSDKLLDATTPSVENLLSGKAPGVYVTSGGGQPGAAGTVVIRGKSTVNGSTDPLWIIDGVIVGNSAGSLNPSDIESMSILKDAASTAIYGSQGANGVIVVTTKKGKIGKATINVSAKMGVNQLNRGNFEMMSRDELLGYYKSFANQQAIPQETWDKIGQGYDYDWWKNGSQLGFAQDYNLSVSGGSEKIKTYISAGIYDENGAVKGYDYTRYNFRFNVDYQATDWLTIKPKVWGTRSDIMDQQHSLGAMYENMPWDSPYDKDGNLIQAYRPSSWVSSDHVNYQYDLQWNYKKTTKYEFMGNFDFDIKFTDWLTFSSVNNYKYGSTLYKKYDDPRSSGGQAENGQLQDKTTSYYRVYSNQLLRFNKVFDKHSINAILAYEWNTYTAQVTDQIATGFAPGFSVGDATIVPKKAKGSQNEWAVQSYLFNANYAYDSRYLLSFSFRRDGASNFGENAKYGNFFSISGGWNIHQENFFKADWVQQLKLRASYGSVGNRPTELYPQYALYSMGTGYNGLPGAIISQVENKDLTWEKTYTAGVGIDAILFDRLTVNLDYYNKKQPICCITCLFLA</sequence>
<gene>
    <name evidence="4" type="ORF">SAMN05444001_1125</name>
</gene>
<comment type="subcellular location">
    <subcellularLocation>
        <location evidence="1">Cell outer membrane</location>
        <topology evidence="1">Multi-pass membrane protein</topology>
    </subcellularLocation>
</comment>
<dbReference type="InterPro" id="IPR012910">
    <property type="entry name" value="Plug_dom"/>
</dbReference>
<keyword evidence="1" id="KW-1134">Transmembrane beta strand</keyword>
<dbReference type="AlphaFoldDB" id="A0A8G2BX74"/>
<reference evidence="4 5" key="1">
    <citation type="submission" date="2016-10" db="EMBL/GenBank/DDBJ databases">
        <authorList>
            <person name="Varghese N."/>
            <person name="Submissions S."/>
        </authorList>
    </citation>
    <scope>NUCLEOTIDE SEQUENCE [LARGE SCALE GENOMIC DNA]</scope>
    <source>
        <strain evidence="4 5">DSM 29073</strain>
    </source>
</reference>
<evidence type="ECO:0000313" key="5">
    <source>
        <dbReference type="Proteomes" id="UP000236725"/>
    </source>
</evidence>
<organism evidence="4 5">
    <name type="scientific">Parabacteroides chinchillae</name>
    <dbReference type="NCBI Taxonomy" id="871327"/>
    <lineage>
        <taxon>Bacteria</taxon>
        <taxon>Pseudomonadati</taxon>
        <taxon>Bacteroidota</taxon>
        <taxon>Bacteroidia</taxon>
        <taxon>Bacteroidales</taxon>
        <taxon>Tannerellaceae</taxon>
        <taxon>Parabacteroides</taxon>
    </lineage>
</organism>
<dbReference type="Gene3D" id="2.60.40.1120">
    <property type="entry name" value="Carboxypeptidase-like, regulatory domain"/>
    <property type="match status" value="1"/>
</dbReference>
<comment type="similarity">
    <text evidence="1">Belongs to the TonB-dependent receptor family.</text>
</comment>
<evidence type="ECO:0000256" key="1">
    <source>
        <dbReference type="PROSITE-ProRule" id="PRU01360"/>
    </source>
</evidence>
<keyword evidence="2" id="KW-0732">Signal</keyword>
<dbReference type="InterPro" id="IPR037066">
    <property type="entry name" value="Plug_dom_sf"/>
</dbReference>
<dbReference type="Proteomes" id="UP000236725">
    <property type="component" value="Unassembled WGS sequence"/>
</dbReference>
<dbReference type="InterPro" id="IPR008969">
    <property type="entry name" value="CarboxyPept-like_regulatory"/>
</dbReference>
<dbReference type="InterPro" id="IPR023996">
    <property type="entry name" value="TonB-dep_OMP_SusC/RagA"/>
</dbReference>
<evidence type="ECO:0000313" key="4">
    <source>
        <dbReference type="EMBL" id="SEG00823.1"/>
    </source>
</evidence>
<accession>A0A8G2BX74</accession>
<dbReference type="Gene3D" id="3.55.50.30">
    <property type="match status" value="1"/>
</dbReference>
<dbReference type="InterPro" id="IPR039426">
    <property type="entry name" value="TonB-dep_rcpt-like"/>
</dbReference>
<dbReference type="Gene3D" id="2.170.130.10">
    <property type="entry name" value="TonB-dependent receptor, plug domain"/>
    <property type="match status" value="1"/>
</dbReference>